<evidence type="ECO:0000256" key="3">
    <source>
        <dbReference type="ARBA" id="ARBA00022898"/>
    </source>
</evidence>
<keyword evidence="2" id="KW-0210">Decarboxylase</keyword>
<dbReference type="PANTHER" id="PTHR45229:SF3">
    <property type="entry name" value="BIODEGRADATIVE ARGININE DECARBOXYLASE"/>
    <property type="match status" value="1"/>
</dbReference>
<comment type="caution">
    <text evidence="6">The sequence shown here is derived from an EMBL/GenBank/DDBJ whole genome shotgun (WGS) entry which is preliminary data.</text>
</comment>
<sequence>MHKLGEKVPNSLLALLASGEIVSNSAPGRVAARLEEELALRRIDLITTVSSDDASAMLRANPAIQCLLLNWELPGDGDYPALDVLEQLRARNLQLPVFLLADRETVGNMPRRALELANDFIWMLEDTPTFISGRIQGAIERYRHAVLPPMFSALTHFARVHEYSWHTPGHTGGTAFLKSPAGRAFYDFFGENMLRSDLSISVTELGSLLDHTGPIAAGEHYAAQVFGADRTYYVTNGSSTSNRVIVMASVTRGQLALCDRNCHKSIEHAITMSGAVPAYLVPLRNHYGLIGPIPPEQLTKGAVDQAIQENPLSKMADSQRAVHAVITNSTYDGLCYNVRRVEELLGESVDRLHFDEAWYAYARFNPIYRDRFAMYDSDDPQPNLKPTKFATQSTHKLLAALSQASMIHIRDGRSPIEHGRFNEAFMLHASTSPLYSIMASNDVSAAMMDGPGGTALTGESIAEAVAFRQVLARLKREYEDKGEWFFDGWQPDRVTDPSSGHNYAFHAAPAELLCKEAACWLLDPGESWHGFGNLEKNYCMLDPIKVSITTPGMQRNGELDKWGIPASIISKYLDNLGIIVEKTTDFTILFLFSVGITKGKWGTLVNALLAFKRDYDANHPLSQCLPNLLKKYPTYGDIGLRDLAQKMFAGMKKLRSTSTMSAGFSALPGADCSPVQAYEALVRGDVEMLPLNQLAGRTVATGVTPYPPGIPLLMPGENFGTADSPALQYLQVLESFDREFPGFGHDNHGVEVRNGRYHIYALRREVEP</sequence>
<dbReference type="CDD" id="cd00615">
    <property type="entry name" value="Orn_deC_like"/>
    <property type="match status" value="1"/>
</dbReference>
<dbReference type="InterPro" id="IPR005308">
    <property type="entry name" value="OKR_de-COase_N"/>
</dbReference>
<keyword evidence="7" id="KW-1185">Reference proteome</keyword>
<keyword evidence="4" id="KW-0456">Lyase</keyword>
<dbReference type="InterPro" id="IPR015424">
    <property type="entry name" value="PyrdxlP-dep_Trfase"/>
</dbReference>
<dbReference type="InterPro" id="IPR011193">
    <property type="entry name" value="Orn/lys/arg_de-COase"/>
</dbReference>
<dbReference type="Pfam" id="PF03709">
    <property type="entry name" value="OKR_DC_1_N"/>
    <property type="match status" value="1"/>
</dbReference>
<evidence type="ECO:0000256" key="2">
    <source>
        <dbReference type="ARBA" id="ARBA00022793"/>
    </source>
</evidence>
<dbReference type="InterPro" id="IPR015421">
    <property type="entry name" value="PyrdxlP-dep_Trfase_major"/>
</dbReference>
<dbReference type="SUPFAM" id="SSF55904">
    <property type="entry name" value="Ornithine decarboxylase C-terminal domain"/>
    <property type="match status" value="1"/>
</dbReference>
<reference evidence="6 7" key="1">
    <citation type="submission" date="2024-08" db="EMBL/GenBank/DDBJ databases">
        <authorList>
            <person name="Ishaq N."/>
        </authorList>
    </citation>
    <scope>NUCLEOTIDE SEQUENCE [LARGE SCALE GENOMIC DNA]</scope>
    <source>
        <strain evidence="6 7">DSM 18651</strain>
    </source>
</reference>
<dbReference type="RefSeq" id="WP_371841379.1">
    <property type="nucleotide sequence ID" value="NZ_JBGMEK010000108.1"/>
</dbReference>
<dbReference type="PANTHER" id="PTHR45229">
    <property type="entry name" value="CONSTITUTIVE ORNITHINE DECARBOXYLASE"/>
    <property type="match status" value="1"/>
</dbReference>
<gene>
    <name evidence="6" type="ORF">ACCI49_22000</name>
</gene>
<evidence type="ECO:0000313" key="6">
    <source>
        <dbReference type="EMBL" id="MFA0813566.1"/>
    </source>
</evidence>
<evidence type="ECO:0000313" key="7">
    <source>
        <dbReference type="Proteomes" id="UP001569428"/>
    </source>
</evidence>
<dbReference type="PROSITE" id="PS00703">
    <property type="entry name" value="OKR_DC_1"/>
    <property type="match status" value="1"/>
</dbReference>
<dbReference type="InterPro" id="IPR036633">
    <property type="entry name" value="Prn/Lys/Arg_de-COase_C_sf"/>
</dbReference>
<dbReference type="Gene3D" id="3.40.640.10">
    <property type="entry name" value="Type I PLP-dependent aspartate aminotransferase-like (Major domain)"/>
    <property type="match status" value="1"/>
</dbReference>
<dbReference type="Pfam" id="PF03711">
    <property type="entry name" value="OKR_DC_1_C"/>
    <property type="match status" value="1"/>
</dbReference>
<dbReference type="SUPFAM" id="SSF53383">
    <property type="entry name" value="PLP-dependent transferases"/>
    <property type="match status" value="1"/>
</dbReference>
<comment type="similarity">
    <text evidence="1">Belongs to the Orn/Lys/Arg decarboxylase class-I family.</text>
</comment>
<dbReference type="InterPro" id="IPR015422">
    <property type="entry name" value="PyrdxlP-dep_Trfase_small"/>
</dbReference>
<dbReference type="Gene3D" id="3.40.50.2300">
    <property type="match status" value="1"/>
</dbReference>
<dbReference type="InterPro" id="IPR000310">
    <property type="entry name" value="Orn/Lys/Arg_deCO2ase_major_dom"/>
</dbReference>
<evidence type="ECO:0000259" key="5">
    <source>
        <dbReference type="PROSITE" id="PS00703"/>
    </source>
</evidence>
<keyword evidence="3" id="KW-0663">Pyridoxal phosphate</keyword>
<protein>
    <submittedName>
        <fullName evidence="6">Orn/Lys/Arg decarboxylase N-terminal domain-containing protein</fullName>
    </submittedName>
</protein>
<dbReference type="InterPro" id="IPR011006">
    <property type="entry name" value="CheY-like_superfamily"/>
</dbReference>
<dbReference type="Pfam" id="PF01276">
    <property type="entry name" value="OKR_DC_1"/>
    <property type="match status" value="1"/>
</dbReference>
<accession>A0ABV4P5C2</accession>
<feature type="domain" description="Orn/Lys/Arg decarboxylases family 1 pyridoxal-P attachment site" evidence="5">
    <location>
        <begin position="391"/>
        <end position="405"/>
    </location>
</feature>
<dbReference type="InterPro" id="IPR008286">
    <property type="entry name" value="Prn/Lys/Arg_de-COase_C"/>
</dbReference>
<evidence type="ECO:0000256" key="1">
    <source>
        <dbReference type="ARBA" id="ARBA00010671"/>
    </source>
</evidence>
<dbReference type="PIRSF" id="PIRSF009393">
    <property type="entry name" value="Orn_decarb"/>
    <property type="match status" value="1"/>
</dbReference>
<evidence type="ECO:0000256" key="4">
    <source>
        <dbReference type="ARBA" id="ARBA00023239"/>
    </source>
</evidence>
<dbReference type="EMBL" id="JBGMEK010000108">
    <property type="protein sequence ID" value="MFA0813566.1"/>
    <property type="molecule type" value="Genomic_DNA"/>
</dbReference>
<organism evidence="6 7">
    <name type="scientific">Microbulbifer epialgicus</name>
    <dbReference type="NCBI Taxonomy" id="393907"/>
    <lineage>
        <taxon>Bacteria</taxon>
        <taxon>Pseudomonadati</taxon>
        <taxon>Pseudomonadota</taxon>
        <taxon>Gammaproteobacteria</taxon>
        <taxon>Cellvibrionales</taxon>
        <taxon>Microbulbiferaceae</taxon>
        <taxon>Microbulbifer</taxon>
    </lineage>
</organism>
<dbReference type="Gene3D" id="3.90.100.10">
    <property type="entry name" value="Orn/Lys/Arg decarboxylase, C-terminal domain"/>
    <property type="match status" value="1"/>
</dbReference>
<dbReference type="Proteomes" id="UP001569428">
    <property type="component" value="Unassembled WGS sequence"/>
</dbReference>
<dbReference type="Gene3D" id="3.90.1150.10">
    <property type="entry name" value="Aspartate Aminotransferase, domain 1"/>
    <property type="match status" value="1"/>
</dbReference>
<name>A0ABV4P5C2_9GAMM</name>
<proteinExistence type="inferred from homology"/>
<dbReference type="SUPFAM" id="SSF52172">
    <property type="entry name" value="CheY-like"/>
    <property type="match status" value="1"/>
</dbReference>